<dbReference type="InterPro" id="IPR000719">
    <property type="entry name" value="Prot_kinase_dom"/>
</dbReference>
<feature type="compositionally biased region" description="Polar residues" evidence="7">
    <location>
        <begin position="1287"/>
        <end position="1309"/>
    </location>
</feature>
<dbReference type="GO" id="GO:0000196">
    <property type="term" value="P:cell integrity MAPK cascade"/>
    <property type="evidence" value="ECO:0007669"/>
    <property type="project" value="UniProtKB-ARBA"/>
</dbReference>
<evidence type="ECO:0000256" key="6">
    <source>
        <dbReference type="PROSITE-ProRule" id="PRU10141"/>
    </source>
</evidence>
<feature type="compositionally biased region" description="Low complexity" evidence="7">
    <location>
        <begin position="1232"/>
        <end position="1250"/>
    </location>
</feature>
<dbReference type="InParanoid" id="A0A317XQJ8"/>
<dbReference type="PANTHER" id="PTHR48016:SF48">
    <property type="entry name" value="SERINE_THREONINE-PROTEIN KINASE BCK1_SLK1_SSP31"/>
    <property type="match status" value="1"/>
</dbReference>
<feature type="compositionally biased region" description="Polar residues" evidence="7">
    <location>
        <begin position="1026"/>
        <end position="1043"/>
    </location>
</feature>
<feature type="compositionally biased region" description="Basic and acidic residues" evidence="7">
    <location>
        <begin position="2078"/>
        <end position="2090"/>
    </location>
</feature>
<feature type="region of interest" description="Disordered" evidence="7">
    <location>
        <begin position="1093"/>
        <end position="1378"/>
    </location>
</feature>
<dbReference type="InterPro" id="IPR050538">
    <property type="entry name" value="MAP_kinase_kinase_kinase"/>
</dbReference>
<feature type="compositionally biased region" description="Basic residues" evidence="7">
    <location>
        <begin position="1165"/>
        <end position="1180"/>
    </location>
</feature>
<evidence type="ECO:0000256" key="7">
    <source>
        <dbReference type="SAM" id="MobiDB-lite"/>
    </source>
</evidence>
<dbReference type="Gene3D" id="1.10.510.10">
    <property type="entry name" value="Transferase(Phosphotransferase) domain 1"/>
    <property type="match status" value="1"/>
</dbReference>
<feature type="region of interest" description="Disordered" evidence="7">
    <location>
        <begin position="1391"/>
        <end position="1696"/>
    </location>
</feature>
<evidence type="ECO:0000313" key="10">
    <source>
        <dbReference type="Proteomes" id="UP000246740"/>
    </source>
</evidence>
<proteinExistence type="inferred from homology"/>
<evidence type="ECO:0000256" key="5">
    <source>
        <dbReference type="ARBA" id="ARBA00022840"/>
    </source>
</evidence>
<feature type="compositionally biased region" description="Low complexity" evidence="7">
    <location>
        <begin position="1561"/>
        <end position="1575"/>
    </location>
</feature>
<keyword evidence="5 6" id="KW-0067">ATP-binding</keyword>
<feature type="region of interest" description="Disordered" evidence="7">
    <location>
        <begin position="539"/>
        <end position="690"/>
    </location>
</feature>
<feature type="compositionally biased region" description="Polar residues" evidence="7">
    <location>
        <begin position="1120"/>
        <end position="1129"/>
    </location>
</feature>
<feature type="region of interest" description="Disordered" evidence="7">
    <location>
        <begin position="28"/>
        <end position="106"/>
    </location>
</feature>
<feature type="compositionally biased region" description="Polar residues" evidence="7">
    <location>
        <begin position="356"/>
        <end position="366"/>
    </location>
</feature>
<feature type="compositionally biased region" description="Low complexity" evidence="7">
    <location>
        <begin position="291"/>
        <end position="302"/>
    </location>
</feature>
<comment type="similarity">
    <text evidence="1">Belongs to the protein kinase superfamily. STE Ser/Thr protein kinase family. MAP kinase kinase kinase subfamily.</text>
</comment>
<protein>
    <submittedName>
        <fullName evidence="9">Pkinase-domain-containing protein</fullName>
    </submittedName>
</protein>
<feature type="compositionally biased region" description="Polar residues" evidence="7">
    <location>
        <begin position="71"/>
        <end position="105"/>
    </location>
</feature>
<dbReference type="PROSITE" id="PS50011">
    <property type="entry name" value="PROTEIN_KINASE_DOM"/>
    <property type="match status" value="1"/>
</dbReference>
<feature type="compositionally biased region" description="Basic and acidic residues" evidence="7">
    <location>
        <begin position="751"/>
        <end position="761"/>
    </location>
</feature>
<feature type="compositionally biased region" description="Polar residues" evidence="7">
    <location>
        <begin position="1492"/>
        <end position="1511"/>
    </location>
</feature>
<dbReference type="CDD" id="cd06629">
    <property type="entry name" value="STKc_Bck1_like"/>
    <property type="match status" value="1"/>
</dbReference>
<feature type="compositionally biased region" description="Low complexity" evidence="7">
    <location>
        <begin position="1145"/>
        <end position="1164"/>
    </location>
</feature>
<name>A0A317XQJ8_9BASI</name>
<accession>A0A317XQJ8</accession>
<feature type="compositionally biased region" description="Polar residues" evidence="7">
    <location>
        <begin position="2068"/>
        <end position="2077"/>
    </location>
</feature>
<gene>
    <name evidence="9" type="ORF">BCV70DRAFT_206039</name>
</gene>
<feature type="region of interest" description="Disordered" evidence="7">
    <location>
        <begin position="283"/>
        <end position="396"/>
    </location>
</feature>
<feature type="region of interest" description="Disordered" evidence="7">
    <location>
        <begin position="993"/>
        <end position="1046"/>
    </location>
</feature>
<feature type="compositionally biased region" description="Basic and acidic residues" evidence="7">
    <location>
        <begin position="1605"/>
        <end position="1615"/>
    </location>
</feature>
<dbReference type="PANTHER" id="PTHR48016">
    <property type="entry name" value="MAP KINASE KINASE KINASE SSK2-RELATED-RELATED"/>
    <property type="match status" value="1"/>
</dbReference>
<feature type="binding site" evidence="6">
    <location>
        <position position="1769"/>
    </location>
    <ligand>
        <name>ATP</name>
        <dbReference type="ChEBI" id="CHEBI:30616"/>
    </ligand>
</feature>
<feature type="compositionally biased region" description="Low complexity" evidence="7">
    <location>
        <begin position="424"/>
        <end position="435"/>
    </location>
</feature>
<dbReference type="STRING" id="1882483.A0A317XQJ8"/>
<feature type="compositionally biased region" description="Basic and acidic residues" evidence="7">
    <location>
        <begin position="667"/>
        <end position="687"/>
    </location>
</feature>
<dbReference type="OrthoDB" id="266718at2759"/>
<feature type="compositionally biased region" description="Polar residues" evidence="7">
    <location>
        <begin position="28"/>
        <end position="48"/>
    </location>
</feature>
<feature type="compositionally biased region" description="Low complexity" evidence="7">
    <location>
        <begin position="382"/>
        <end position="396"/>
    </location>
</feature>
<evidence type="ECO:0000256" key="3">
    <source>
        <dbReference type="ARBA" id="ARBA00022741"/>
    </source>
</evidence>
<dbReference type="SMART" id="SM00220">
    <property type="entry name" value="S_TKc"/>
    <property type="match status" value="1"/>
</dbReference>
<dbReference type="GO" id="GO:0005524">
    <property type="term" value="F:ATP binding"/>
    <property type="evidence" value="ECO:0007669"/>
    <property type="project" value="UniProtKB-UniRule"/>
</dbReference>
<feature type="compositionally biased region" description="Low complexity" evidence="7">
    <location>
        <begin position="1181"/>
        <end position="1190"/>
    </location>
</feature>
<feature type="region of interest" description="Disordered" evidence="7">
    <location>
        <begin position="704"/>
        <end position="778"/>
    </location>
</feature>
<reference evidence="9 10" key="1">
    <citation type="journal article" date="2018" name="Mol. Biol. Evol.">
        <title>Broad Genomic Sampling Reveals a Smut Pathogenic Ancestry of the Fungal Clade Ustilaginomycotina.</title>
        <authorList>
            <person name="Kijpornyongpan T."/>
            <person name="Mondo S.J."/>
            <person name="Barry K."/>
            <person name="Sandor L."/>
            <person name="Lee J."/>
            <person name="Lipzen A."/>
            <person name="Pangilinan J."/>
            <person name="LaButti K."/>
            <person name="Hainaut M."/>
            <person name="Henrissat B."/>
            <person name="Grigoriev I.V."/>
            <person name="Spatafora J.W."/>
            <person name="Aime M.C."/>
        </authorList>
    </citation>
    <scope>NUCLEOTIDE SEQUENCE [LARGE SCALE GENOMIC DNA]</scope>
    <source>
        <strain evidence="9 10">MCA 3645</strain>
    </source>
</reference>
<dbReference type="GO" id="GO:0004709">
    <property type="term" value="F:MAP kinase kinase kinase activity"/>
    <property type="evidence" value="ECO:0007669"/>
    <property type="project" value="UniProtKB-ARBA"/>
</dbReference>
<dbReference type="InterPro" id="IPR008271">
    <property type="entry name" value="Ser/Thr_kinase_AS"/>
</dbReference>
<feature type="region of interest" description="Disordered" evidence="7">
    <location>
        <begin position="423"/>
        <end position="443"/>
    </location>
</feature>
<feature type="compositionally biased region" description="Low complexity" evidence="7">
    <location>
        <begin position="183"/>
        <end position="240"/>
    </location>
</feature>
<feature type="compositionally biased region" description="Low complexity" evidence="7">
    <location>
        <begin position="1418"/>
        <end position="1438"/>
    </location>
</feature>
<feature type="compositionally biased region" description="Polar residues" evidence="7">
    <location>
        <begin position="1221"/>
        <end position="1231"/>
    </location>
</feature>
<feature type="region of interest" description="Disordered" evidence="7">
    <location>
        <begin position="873"/>
        <end position="910"/>
    </location>
</feature>
<dbReference type="PROSITE" id="PS00107">
    <property type="entry name" value="PROTEIN_KINASE_ATP"/>
    <property type="match status" value="1"/>
</dbReference>
<evidence type="ECO:0000313" key="9">
    <source>
        <dbReference type="EMBL" id="PWZ00586.1"/>
    </source>
</evidence>
<keyword evidence="4 9" id="KW-0418">Kinase</keyword>
<dbReference type="InterPro" id="IPR017441">
    <property type="entry name" value="Protein_kinase_ATP_BS"/>
</dbReference>
<sequence length="2090" mass="222390">MSYGNAGYTGSPALGQQDRAWALHSSTDSYLNWDTNPGSANASGSTPRSGDGVLANPGLQTPESDRDRLRTQSGSPTAQVMARLTSNSSLRTPPALSTYSPTDLSASDAASVLPHHGHAVSPDRPASPSYFAKLYFQDNTKLAGTVTSPTITFTSAPSEFGVSAAAAPSPGHCSTLPEPALTPPVSSAAGSSSGSTSTSIVSAPSAPSSSATSAAPPSPSLQTKSPTSSSGSSFFASLRPTSPGIASGPSASRAAMDGSDVPSKARRPSSVFEHVGNVWERFGRKVHHSRTATSEQQSASSSHSRRSASHTLPSPTLNLTAAPVDVSDHEAAPQAGSAQSQTSPLQASSHFDMDRSLSTTPNAETASHSHHFAPAAMAPSHPSISSTQAPAASAPQIEDLEEEELAYLIPDTRDLASDSMVGLAGTTASSSSHGHSSQRSHTRASSLLERVLIQVTDDNERFSVVDISGVESADAIKERMFAKLHLFDADFSSFQLYRTEIGQSEATGPVVNDDVLLVLCLQMGDDRGTLKFLVQQTAPSANSTARAVPPPTAPIGSARVHGSEGRAGQAASSLSAQQQLHFRTSSQSSKSSLSDALVHPEIVTGDGSHEGSNRNSGSSLTRSKATARRALPSAPMVDDLRSPVQSSTGFAMSHSDRRSIASSTDGSSHDRHSQSEKLRTTGLHEGDLTGGEVLPAHITLSQRTSSILTTPTPQPNSRPVPATPASASRNNEQEPSASRLLQAGSGIGYGHRAELSDGGQRDHRHSGGSAVSGSNLTIHNTKSMDDLRHQRGANIAEAEATKSEIKMHGTLDRDGRYPDPEIMRPSTAAPAAGRDSIYGHRQYSSEADTTSHTHSNVLGQLDARMLQRNRSAQAALPGGTQVPIQQTPSRMSSTPQMRSPPAPGHPSLHGPVDPRYLRSNSIEDHRYGATSAPPGHPMSSHATGTMPRPQYGANPSYGYTAQTMHQPPRSMPVSPAFVNEFGARGPTPGYATYHGRDPRMSVGMQNPSQPRPYSYPENPHHPPPSQQQLQAYGQSYSQHSVPLTSPYRAREDPFTARYFPASSSRQVSEFQLQAGHLAPGMTVQETLRSRTPVAQPNYPYTPGSSQPSTGHSFGPRDPRQPTSAQNGQHSAPAYAGYAAPQNTTPMPSRQPYQPQQSQQTPAHHYQQHQHQHQSHQHQHPQHAQQRVQLQASPRPHSYPSPQPAAMLPPLRNPHDRPPSVHQATSQIPSSAASRVTQSSTNSSSGSGAESQVRDPPTRTGGPERFSGSSFSSQSSSRARRYSEEGHQSGNSIEDSYSAPTSARSSQSGPSLAKGSGVTSMSGREDGDLADEELANVRPLPRLPGPAAIATPTNPKAGPIAGDAARVGLARKSEDEDTLRAGEWASLWRALEPKADGTMTGTAVSGSSGGDGDTLRAEPSTPGSATATVAAAPSTASSSEIKLQRAPSLALQPDENGTVASFGTFDDDESESGTWAQPLDSEDGGIRLPLKPTNGQDDAQASDEQGTLQPGSVSPLPTLLREDRTTNSSSPRRPELRLTIDPAVGPTQVAASSSSRLPQNSPLPGSAHLSALSSGGITRSNSFARRDDDWAFRPPPEQLYENLDDFFPKHDLDKPLLDTAAVPESPLVSSPRAEASPASTASLAAPSSTGQQHPAGQRSRHKKSIRLVAQDRKRFLDRSEKRTTAAQESGASTGLVRRRSTKLWGTKVVEMTPGQEATTPASAVSAESPSSDTAQKPVFKWVKGDLIGKGTYGRVYLALNATTGEMIAVKQVELPRTASDREDTRQKGVVAALKSEIETLKDLDHPHIVSYLGFEETTQFLSIFLEYVPGGSVGSCLRKHGKFEEQTIKSFLHQILEGLAYLHSKGILHRDLKADNILVDFEGICKISDFGTVRRSDDIYGNVENMSLQGSIFWMAPEVVSLSKKGYSAKVDIWSLGCVVLEMFAGRRPWSDDEAVQAMFKIGAERKAPPIPADVKLSKQAAHFLKNCFEIDPAKRPTAQRLLDHVFSVPEENWHFQQSALWRSLQSVTGISQNAEWSQSAAQNSLTRQGLQDLVESVGHAELGHSPAHTHTSTSQEGGQRRQMDILFTER</sequence>
<keyword evidence="10" id="KW-1185">Reference proteome</keyword>
<dbReference type="PROSITE" id="PS00108">
    <property type="entry name" value="PROTEIN_KINASE_ST"/>
    <property type="match status" value="1"/>
</dbReference>
<feature type="compositionally biased region" description="Polar residues" evidence="7">
    <location>
        <begin position="1102"/>
        <end position="1111"/>
    </location>
</feature>
<dbReference type="InterPro" id="IPR011009">
    <property type="entry name" value="Kinase-like_dom_sf"/>
</dbReference>
<dbReference type="EMBL" id="KZ819192">
    <property type="protein sequence ID" value="PWZ00586.1"/>
    <property type="molecule type" value="Genomic_DNA"/>
</dbReference>
<feature type="compositionally biased region" description="Low complexity" evidence="7">
    <location>
        <begin position="1634"/>
        <end position="1648"/>
    </location>
</feature>
<feature type="compositionally biased region" description="Polar residues" evidence="7">
    <location>
        <begin position="1548"/>
        <end position="1559"/>
    </location>
</feature>
<feature type="compositionally biased region" description="Polar residues" evidence="7">
    <location>
        <begin position="725"/>
        <end position="736"/>
    </location>
</feature>
<keyword evidence="2" id="KW-0808">Transferase</keyword>
<feature type="region of interest" description="Disordered" evidence="7">
    <location>
        <begin position="162"/>
        <end position="269"/>
    </location>
</feature>
<dbReference type="SUPFAM" id="SSF56112">
    <property type="entry name" value="Protein kinase-like (PK-like)"/>
    <property type="match status" value="1"/>
</dbReference>
<feature type="compositionally biased region" description="Polar residues" evidence="7">
    <location>
        <begin position="336"/>
        <end position="349"/>
    </location>
</feature>
<feature type="compositionally biased region" description="Basic and acidic residues" evidence="7">
    <location>
        <begin position="1668"/>
        <end position="1682"/>
    </location>
</feature>
<feature type="compositionally biased region" description="Polar residues" evidence="7">
    <location>
        <begin position="882"/>
        <end position="897"/>
    </location>
</feature>
<organism evidence="9 10">
    <name type="scientific">Testicularia cyperi</name>
    <dbReference type="NCBI Taxonomy" id="1882483"/>
    <lineage>
        <taxon>Eukaryota</taxon>
        <taxon>Fungi</taxon>
        <taxon>Dikarya</taxon>
        <taxon>Basidiomycota</taxon>
        <taxon>Ustilaginomycotina</taxon>
        <taxon>Ustilaginomycetes</taxon>
        <taxon>Ustilaginales</taxon>
        <taxon>Anthracoideaceae</taxon>
        <taxon>Testicularia</taxon>
    </lineage>
</organism>
<dbReference type="FunCoup" id="A0A317XQJ8">
    <property type="interactions" value="320"/>
</dbReference>
<dbReference type="Pfam" id="PF00069">
    <property type="entry name" value="Pkinase"/>
    <property type="match status" value="1"/>
</dbReference>
<dbReference type="Proteomes" id="UP000246740">
    <property type="component" value="Unassembled WGS sequence"/>
</dbReference>
<dbReference type="FunFam" id="3.30.200.20:FF:000387">
    <property type="entry name" value="Serine/threonine-protein kinase STE11"/>
    <property type="match status" value="1"/>
</dbReference>
<feature type="compositionally biased region" description="Low complexity" evidence="7">
    <location>
        <begin position="1264"/>
        <end position="1276"/>
    </location>
</feature>
<evidence type="ECO:0000256" key="1">
    <source>
        <dbReference type="ARBA" id="ARBA00006529"/>
    </source>
</evidence>
<feature type="compositionally biased region" description="Pro residues" evidence="7">
    <location>
        <begin position="712"/>
        <end position="722"/>
    </location>
</feature>
<feature type="compositionally biased region" description="Polar residues" evidence="7">
    <location>
        <begin position="613"/>
        <end position="624"/>
    </location>
</feature>
<dbReference type="FunFam" id="1.10.510.10:FF:000182">
    <property type="entry name" value="MAP kinase kinase kinase mkh1"/>
    <property type="match status" value="1"/>
</dbReference>
<feature type="compositionally biased region" description="Low complexity" evidence="7">
    <location>
        <begin position="569"/>
        <end position="594"/>
    </location>
</feature>
<feature type="region of interest" description="Disordered" evidence="7">
    <location>
        <begin position="2063"/>
        <end position="2090"/>
    </location>
</feature>
<evidence type="ECO:0000256" key="4">
    <source>
        <dbReference type="ARBA" id="ARBA00022777"/>
    </source>
</evidence>
<feature type="compositionally biased region" description="Polar residues" evidence="7">
    <location>
        <begin position="769"/>
        <end position="778"/>
    </location>
</feature>
<evidence type="ECO:0000256" key="2">
    <source>
        <dbReference type="ARBA" id="ARBA00022679"/>
    </source>
</evidence>
<evidence type="ECO:0000259" key="8">
    <source>
        <dbReference type="PROSITE" id="PS50011"/>
    </source>
</evidence>
<keyword evidence="3 6" id="KW-0547">Nucleotide-binding</keyword>
<feature type="domain" description="Protein kinase" evidence="8">
    <location>
        <begin position="1740"/>
        <end position="2007"/>
    </location>
</feature>